<dbReference type="VEuPathDB" id="FungiDB:CJJ09_001940"/>
<reference evidence="11" key="1">
    <citation type="journal article" date="2015" name="BMC Genomics">
        <title>Draft genome of a commonly misdiagnosed multidrug resistant pathogen Candida auris.</title>
        <authorList>
            <person name="Chatterjee S."/>
            <person name="Alampalli S.V."/>
            <person name="Nageshan R.K."/>
            <person name="Chettiar S.T."/>
            <person name="Joshi S."/>
            <person name="Tatu U.S."/>
        </authorList>
    </citation>
    <scope>NUCLEOTIDE SEQUENCE [LARGE SCALE GENOMIC DNA]</scope>
    <source>
        <strain evidence="11">6684</strain>
    </source>
</reference>
<feature type="transmembrane region" description="Helical" evidence="9">
    <location>
        <begin position="523"/>
        <end position="547"/>
    </location>
</feature>
<evidence type="ECO:0000256" key="3">
    <source>
        <dbReference type="ARBA" id="ARBA00022448"/>
    </source>
</evidence>
<sequence length="687" mass="76753">MPQTKASDSESVVKTTSDDKSIGEGAKEESKGYGLNPVLSSSTNLSTVKEKSFGIRRSELIMAQLKYWWVKALFFFTIFICSYISVLENAIVRVFDGYATESYKKHSLMSTIAILRGVVAAASLPFYARLSDNFGRFELFIVALLFRIVGRIIQSQATDVQKYAAGTVFFSFGNSGMRILWQINLADASSLKWRLAALSVIFVQSIITTWSSGEIVNLVLGNRNWEFGIAMWAFITPLVCLPYMIIFLVLILKARRLDAWREISEEEKESLALNNTFVRKYREEAKASETPISRFLAYAKLTLAKLVQTLYDIFWKVDFIGCLLLALILGLILVPLTLAGGTHLKWQQASTIVPIVLGFCSIPLFILWETKVTKRPMLPFQVMGDRGIWAGFLVAIINSVVMGMPNSYSYPVLLVGMNASETVATRTGQLNGFVEGIAIPIVGYVLSRVRRTKGFIIFGNYVLFIAMGLFVHFRGSNDGYRAKYFRDGVAVGMCLLGFANTFFSRVTTVSVQACTNHEYMATVIAIFAACYHVGGSIGSSISGAIWTQLMFEIIRRKMAALNVDPTLAKSAYQQPYIFAKQHKWGTEPRRAVSLAYAEVQKNLCITGLCLCVPLLVLVLFLRDHKLSEAQNLDDEVLLATGKDSEKAGEVKKSQVIFRNDNDYILTFLKRLRDAKGNIFSKDLYSSH</sequence>
<comment type="caution">
    <text evidence="10">The sequence shown here is derived from an EMBL/GenBank/DDBJ whole genome shotgun (WGS) entry which is preliminary data.</text>
</comment>
<proteinExistence type="inferred from homology"/>
<evidence type="ECO:0000256" key="9">
    <source>
        <dbReference type="SAM" id="Phobius"/>
    </source>
</evidence>
<dbReference type="GO" id="GO:0005886">
    <property type="term" value="C:plasma membrane"/>
    <property type="evidence" value="ECO:0007669"/>
    <property type="project" value="TreeGrafter"/>
</dbReference>
<feature type="compositionally biased region" description="Polar residues" evidence="8">
    <location>
        <begin position="1"/>
        <end position="15"/>
    </location>
</feature>
<organism evidence="10 11">
    <name type="scientific">Candidozyma auris</name>
    <name type="common">Yeast</name>
    <name type="synonym">Candida auris</name>
    <dbReference type="NCBI Taxonomy" id="498019"/>
    <lineage>
        <taxon>Eukaryota</taxon>
        <taxon>Fungi</taxon>
        <taxon>Dikarya</taxon>
        <taxon>Ascomycota</taxon>
        <taxon>Saccharomycotina</taxon>
        <taxon>Pichiomycetes</taxon>
        <taxon>Metschnikowiaceae</taxon>
        <taxon>Candidozyma</taxon>
    </lineage>
</organism>
<name>A0A0L0NSE2_CANAR</name>
<comment type="similarity">
    <text evidence="2">Belongs to the major facilitator superfamily.</text>
</comment>
<feature type="region of interest" description="Disordered" evidence="8">
    <location>
        <begin position="1"/>
        <end position="33"/>
    </location>
</feature>
<evidence type="ECO:0000256" key="2">
    <source>
        <dbReference type="ARBA" id="ARBA00008335"/>
    </source>
</evidence>
<evidence type="ECO:0000256" key="5">
    <source>
        <dbReference type="ARBA" id="ARBA00022989"/>
    </source>
</evidence>
<feature type="transmembrane region" description="Helical" evidence="9">
    <location>
        <begin position="139"/>
        <end position="157"/>
    </location>
</feature>
<dbReference type="PANTHER" id="PTHR23501">
    <property type="entry name" value="MAJOR FACILITATOR SUPERFAMILY"/>
    <property type="match status" value="1"/>
</dbReference>
<feature type="transmembrane region" description="Helical" evidence="9">
    <location>
        <begin position="346"/>
        <end position="368"/>
    </location>
</feature>
<evidence type="ECO:0000313" key="11">
    <source>
        <dbReference type="Proteomes" id="UP000037122"/>
    </source>
</evidence>
<dbReference type="VEuPathDB" id="FungiDB:CJJ07_004143"/>
<dbReference type="GO" id="GO:0015343">
    <property type="term" value="F:siderophore-iron transmembrane transporter activity"/>
    <property type="evidence" value="ECO:0007669"/>
    <property type="project" value="TreeGrafter"/>
</dbReference>
<dbReference type="VEuPathDB" id="FungiDB:B9J08_001521"/>
<keyword evidence="6" id="KW-0406">Ion transport</keyword>
<feature type="transmembrane region" description="Helical" evidence="9">
    <location>
        <begin position="388"/>
        <end position="408"/>
    </location>
</feature>
<keyword evidence="5 9" id="KW-1133">Transmembrane helix</keyword>
<evidence type="ECO:0000256" key="6">
    <source>
        <dbReference type="ARBA" id="ARBA00023065"/>
    </source>
</evidence>
<dbReference type="VEuPathDB" id="FungiDB:QG37_06526"/>
<dbReference type="Gene3D" id="1.20.1250.20">
    <property type="entry name" value="MFS general substrate transporter like domains"/>
    <property type="match status" value="2"/>
</dbReference>
<protein>
    <recommendedName>
        <fullName evidence="12">Major facilitator superfamily (MFS) profile domain-containing protein</fullName>
    </recommendedName>
</protein>
<dbReference type="EMBL" id="LGST01000045">
    <property type="protein sequence ID" value="KND97066.1"/>
    <property type="molecule type" value="Genomic_DNA"/>
</dbReference>
<evidence type="ECO:0000313" key="10">
    <source>
        <dbReference type="EMBL" id="KND97066.1"/>
    </source>
</evidence>
<dbReference type="VEuPathDB" id="FungiDB:CJI97_001083"/>
<keyword evidence="3" id="KW-0813">Transport</keyword>
<feature type="transmembrane region" description="Helical" evidence="9">
    <location>
        <begin position="107"/>
        <end position="127"/>
    </location>
</feature>
<dbReference type="VEuPathDB" id="FungiDB:CJI96_0000016"/>
<dbReference type="Proteomes" id="UP000037122">
    <property type="component" value="Unassembled WGS sequence"/>
</dbReference>
<feature type="transmembrane region" description="Helical" evidence="9">
    <location>
        <begin position="313"/>
        <end position="334"/>
    </location>
</feature>
<dbReference type="GO" id="GO:0005768">
    <property type="term" value="C:endosome"/>
    <property type="evidence" value="ECO:0007669"/>
    <property type="project" value="TreeGrafter"/>
</dbReference>
<evidence type="ECO:0000256" key="8">
    <source>
        <dbReference type="SAM" id="MobiDB-lite"/>
    </source>
</evidence>
<dbReference type="AlphaFoldDB" id="A0A0L0NSE2"/>
<feature type="transmembrane region" description="Helical" evidence="9">
    <location>
        <begin position="454"/>
        <end position="472"/>
    </location>
</feature>
<feature type="transmembrane region" description="Helical" evidence="9">
    <location>
        <begin position="67"/>
        <end position="87"/>
    </location>
</feature>
<feature type="transmembrane region" description="Helical" evidence="9">
    <location>
        <begin position="193"/>
        <end position="211"/>
    </location>
</feature>
<dbReference type="InterPro" id="IPR036259">
    <property type="entry name" value="MFS_trans_sf"/>
</dbReference>
<evidence type="ECO:0008006" key="12">
    <source>
        <dbReference type="Google" id="ProtNLM"/>
    </source>
</evidence>
<evidence type="ECO:0000256" key="4">
    <source>
        <dbReference type="ARBA" id="ARBA00022692"/>
    </source>
</evidence>
<feature type="transmembrane region" description="Helical" evidence="9">
    <location>
        <begin position="231"/>
        <end position="252"/>
    </location>
</feature>
<keyword evidence="4 9" id="KW-0812">Transmembrane</keyword>
<comment type="subcellular location">
    <subcellularLocation>
        <location evidence="1">Endomembrane system</location>
        <topology evidence="1">Multi-pass membrane protein</topology>
    </subcellularLocation>
</comment>
<accession>A0A0L0NSE2</accession>
<keyword evidence="7 9" id="KW-0472">Membrane</keyword>
<evidence type="ECO:0000256" key="1">
    <source>
        <dbReference type="ARBA" id="ARBA00004127"/>
    </source>
</evidence>
<feature type="transmembrane region" description="Helical" evidence="9">
    <location>
        <begin position="603"/>
        <end position="621"/>
    </location>
</feature>
<gene>
    <name evidence="10" type="ORF">QG37_06526</name>
</gene>
<feature type="compositionally biased region" description="Basic and acidic residues" evidence="8">
    <location>
        <begin position="16"/>
        <end position="31"/>
    </location>
</feature>
<dbReference type="PANTHER" id="PTHR23501:SF92">
    <property type="entry name" value="GLUTATHIONE EXCHANGER 1-RELATED"/>
    <property type="match status" value="1"/>
</dbReference>
<evidence type="ECO:0000256" key="7">
    <source>
        <dbReference type="ARBA" id="ARBA00023136"/>
    </source>
</evidence>
<dbReference type="SUPFAM" id="SSF103473">
    <property type="entry name" value="MFS general substrate transporter"/>
    <property type="match status" value="1"/>
</dbReference>
<feature type="transmembrane region" description="Helical" evidence="9">
    <location>
        <begin position="163"/>
        <end position="181"/>
    </location>
</feature>
<dbReference type="FunFam" id="1.20.1250.20:FF:000197">
    <property type="entry name" value="Siderophore iron transporter 1"/>
    <property type="match status" value="1"/>
</dbReference>
<feature type="transmembrane region" description="Helical" evidence="9">
    <location>
        <begin position="484"/>
        <end position="503"/>
    </location>
</feature>
<dbReference type="GO" id="GO:0005774">
    <property type="term" value="C:vacuolar membrane"/>
    <property type="evidence" value="ECO:0007669"/>
    <property type="project" value="TreeGrafter"/>
</dbReference>